<dbReference type="AlphaFoldDB" id="A0A422P0M8"/>
<dbReference type="OrthoDB" id="248746at2759"/>
<dbReference type="VEuPathDB" id="TriTrypDB:TRSC58_00425"/>
<comment type="caution">
    <text evidence="2">The sequence shown here is derived from an EMBL/GenBank/DDBJ whole genome shotgun (WGS) entry which is preliminary data.</text>
</comment>
<keyword evidence="3" id="KW-1185">Reference proteome</keyword>
<dbReference type="OMA" id="LSANYSH"/>
<gene>
    <name evidence="2" type="ORF">TraAM80_01056</name>
</gene>
<organism evidence="2 3">
    <name type="scientific">Trypanosoma rangeli</name>
    <dbReference type="NCBI Taxonomy" id="5698"/>
    <lineage>
        <taxon>Eukaryota</taxon>
        <taxon>Discoba</taxon>
        <taxon>Euglenozoa</taxon>
        <taxon>Kinetoplastea</taxon>
        <taxon>Metakinetoplastina</taxon>
        <taxon>Trypanosomatida</taxon>
        <taxon>Trypanosomatidae</taxon>
        <taxon>Trypanosoma</taxon>
        <taxon>Herpetosoma</taxon>
    </lineage>
</organism>
<reference evidence="2 3" key="1">
    <citation type="journal article" date="2018" name="BMC Genomics">
        <title>Genomic comparison of Trypanosoma conorhini and Trypanosoma rangeli to Trypanosoma cruzi strains of high and low virulence.</title>
        <authorList>
            <person name="Bradwell K.R."/>
            <person name="Koparde V.N."/>
            <person name="Matveyev A.V."/>
            <person name="Serrano M.G."/>
            <person name="Alves J.M."/>
            <person name="Parikh H."/>
            <person name="Huang B."/>
            <person name="Lee V."/>
            <person name="Espinosa-Alvarez O."/>
            <person name="Ortiz P.A."/>
            <person name="Costa-Martins A.G."/>
            <person name="Teixeira M.M."/>
            <person name="Buck G.A."/>
        </authorList>
    </citation>
    <scope>NUCLEOTIDE SEQUENCE [LARGE SCALE GENOMIC DNA]</scope>
    <source>
        <strain evidence="2 3">AM80</strain>
    </source>
</reference>
<accession>A0A422P0M8</accession>
<feature type="region of interest" description="Disordered" evidence="1">
    <location>
        <begin position="287"/>
        <end position="327"/>
    </location>
</feature>
<evidence type="ECO:0000256" key="1">
    <source>
        <dbReference type="SAM" id="MobiDB-lite"/>
    </source>
</evidence>
<proteinExistence type="predicted"/>
<feature type="compositionally biased region" description="Basic and acidic residues" evidence="1">
    <location>
        <begin position="534"/>
        <end position="545"/>
    </location>
</feature>
<evidence type="ECO:0000313" key="2">
    <source>
        <dbReference type="EMBL" id="RNF11267.1"/>
    </source>
</evidence>
<dbReference type="RefSeq" id="XP_029242077.1">
    <property type="nucleotide sequence ID" value="XM_029378111.1"/>
</dbReference>
<feature type="region of interest" description="Disordered" evidence="1">
    <location>
        <begin position="79"/>
        <end position="105"/>
    </location>
</feature>
<feature type="region of interest" description="Disordered" evidence="1">
    <location>
        <begin position="519"/>
        <end position="546"/>
    </location>
</feature>
<dbReference type="EMBL" id="MKGL01000020">
    <property type="protein sequence ID" value="RNF11267.1"/>
    <property type="molecule type" value="Genomic_DNA"/>
</dbReference>
<dbReference type="GeneID" id="40324989"/>
<evidence type="ECO:0000313" key="3">
    <source>
        <dbReference type="Proteomes" id="UP000283634"/>
    </source>
</evidence>
<name>A0A422P0M8_TRYRA</name>
<sequence length="576" mass="64439">MLEDTTPRAQLHLQRILNEFWEDPNGTTARARSETIQSSPLPYMAATRCPNIVGSSRARCVQSADPRARHFAVGLMRRQRNCSSGRAATTKGDGSPPRRKLVSVPTHTKPIPYFGVLPTSSERSLRRETHVRSASMPIQRLVRVPGGKTVVAREQFLRELRAGDAVVGEHFGEFTKTKKTRFQQIEGEETFYRQFIYQTVDAYTEALWQFKRYREEAVKQARELANMVARFACASTEKASQDSEENVIRVMKPAPDGSLIVEEALRGLHRMPTILSANYSHLISTVHGSSEAEDPTSAVSIPPPTPQQAMQQPQHQQKQEQPQTTTVNDVNLFVNGLSYFSSRRGSLQAMASRSCHSLNGTVSPHAGLLMSESFGSVDDAPSASASIANMVMRQRGRDADPAWVVEDLQEENVYWQEEALCAVLEAEKYSQMLHTVLSLPPESPPNGKNDVVPRRMSITAIGSPTQKLLLQRLFLRLMLEKEEGERCRMESQEAQEWWTLWFSARDVVTHVSDTLKENGNAVHNNHQKNGGVGNEKDCNENKSPVEDASYATHSHGIKPCSKSGNALPLLFQYWKT</sequence>
<protein>
    <submittedName>
        <fullName evidence="2">Uncharacterized protein</fullName>
    </submittedName>
</protein>
<feature type="compositionally biased region" description="Low complexity" evidence="1">
    <location>
        <begin position="307"/>
        <end position="326"/>
    </location>
</feature>
<dbReference type="Proteomes" id="UP000283634">
    <property type="component" value="Unassembled WGS sequence"/>
</dbReference>